<keyword evidence="1" id="KW-0472">Membrane</keyword>
<dbReference type="KEGG" id="fbl:Fbal_0913"/>
<dbReference type="OrthoDB" id="6379285at2"/>
<gene>
    <name evidence="2" type="ordered locus">Fbal_0913</name>
</gene>
<accession>E1STI9</accession>
<name>E1STI9_FERBD</name>
<dbReference type="STRING" id="550540.Fbal_0913"/>
<dbReference type="Proteomes" id="UP000006683">
    <property type="component" value="Chromosome"/>
</dbReference>
<evidence type="ECO:0000256" key="1">
    <source>
        <dbReference type="SAM" id="Phobius"/>
    </source>
</evidence>
<dbReference type="HOGENOM" id="CLU_339128_0_0_6"/>
<feature type="transmembrane region" description="Helical" evidence="1">
    <location>
        <begin position="552"/>
        <end position="573"/>
    </location>
</feature>
<evidence type="ECO:0000313" key="2">
    <source>
        <dbReference type="EMBL" id="ADN75122.1"/>
    </source>
</evidence>
<keyword evidence="1" id="KW-1133">Transmembrane helix</keyword>
<feature type="transmembrane region" description="Helical" evidence="1">
    <location>
        <begin position="522"/>
        <end position="540"/>
    </location>
</feature>
<dbReference type="EMBL" id="CP002209">
    <property type="protein sequence ID" value="ADN75122.1"/>
    <property type="molecule type" value="Genomic_DNA"/>
</dbReference>
<protein>
    <submittedName>
        <fullName evidence="2">Uncharacterized protein</fullName>
    </submittedName>
</protein>
<keyword evidence="3" id="KW-1185">Reference proteome</keyword>
<evidence type="ECO:0000313" key="3">
    <source>
        <dbReference type="Proteomes" id="UP000006683"/>
    </source>
</evidence>
<organism evidence="2 3">
    <name type="scientific">Ferrimonas balearica (strain DSM 9799 / CCM 4581 / KCTC 23876 / PAT)</name>
    <dbReference type="NCBI Taxonomy" id="550540"/>
    <lineage>
        <taxon>Bacteria</taxon>
        <taxon>Pseudomonadati</taxon>
        <taxon>Pseudomonadota</taxon>
        <taxon>Gammaproteobacteria</taxon>
        <taxon>Alteromonadales</taxon>
        <taxon>Ferrimonadaceae</taxon>
        <taxon>Ferrimonas</taxon>
    </lineage>
</organism>
<reference evidence="2 3" key="1">
    <citation type="journal article" date="2010" name="Stand. Genomic Sci.">
        <title>Complete genome sequence of Ferrimonas balearica type strain (PAT).</title>
        <authorList>
            <person name="Nolan M."/>
            <person name="Sikorski J."/>
            <person name="Davenport K."/>
            <person name="Lucas S."/>
            <person name="Glavina Del Rio T."/>
            <person name="Tice H."/>
            <person name="Cheng J."/>
            <person name="Goodwin L."/>
            <person name="Pitluck S."/>
            <person name="Liolios K."/>
            <person name="Ivanova N."/>
            <person name="Mavromatis K."/>
            <person name="Ovchinnikova G."/>
            <person name="Pati A."/>
            <person name="Chen A."/>
            <person name="Palaniappan K."/>
            <person name="Land M."/>
            <person name="Hauser L."/>
            <person name="Chang Y."/>
            <person name="Jeffries C."/>
            <person name="Tapia R."/>
            <person name="Brettin T."/>
            <person name="Detter J."/>
            <person name="Han C."/>
            <person name="Yasawong M."/>
            <person name="Rohde M."/>
            <person name="Tindall B."/>
            <person name="Goker M."/>
            <person name="Woyke T."/>
            <person name="Bristow J."/>
            <person name="Eisen J."/>
            <person name="Markowitz V."/>
            <person name="Hugenholtz P."/>
            <person name="Kyrpides N."/>
            <person name="Klenk H."/>
            <person name="Lapidus A."/>
        </authorList>
    </citation>
    <scope>NUCLEOTIDE SEQUENCE [LARGE SCALE GENOMIC DNA]</scope>
    <source>
        <strain evidence="3">DSM 9799 / CCM 4581 / KCTC 23876 / PAT</strain>
    </source>
</reference>
<feature type="transmembrane region" description="Helical" evidence="1">
    <location>
        <begin position="90"/>
        <end position="112"/>
    </location>
</feature>
<sequence>MTKRGSTLLTVLALLLALCGLGLYLGAEVILNVSLVSLYSTDLGALVEHHHGLVEQVELVGRLISGFGLALGIASWLPNRFLARLPRGRGAARAVLFVLLWLVSVPSLKLAVEQLVVSTTPQQKLASVRSLLFREALDRQLLKFDGAESLNRIVADEAQRDLLVAMLPSLALVSSAVDSTIEAQTEAMVVAMMERDQRGHFRDQIFPTYQRAWQRYDAEWARYSDAKAKARALRQQLTAPGVMEQTFARLQKGIDQQLASEWLLYQTAFDEVDEFSKPLTAAFLPYFRERTPQFKSSRCDRQCKAQINADWHQFMLQARAQGFQGMDEIDLAEDEKWFVTTYVFGREIHLQVKFQQARERYLEQRFPFDDDLEQAEFVAEPAMQKRVVEYVRSQGFAVPDSWQRTDFQAIKRALQARAQQQIDQVWLAYQQQSEFKFVDRTMDKAEYARAREVDAMHRQLLGEHYFSGYRRSLSFDALYDRWSDNQDNANFVRMLTDAAAEAAFSPGGILYDLGVDAVRLSYIPPVAIVASFSAMLLLLGRFGSVLHRRSRYLGMGYAVVLVALAGLGIVRVATSPNSYANAMKEFGQQTVALAPTDLAVATLLGGIIDAERGLFNLMGRPDLAQVGRLFSEAGMPPALWQGYQAIDRFDELAYQGLSQLLLLKRDMERGAEAPYDFNLAVVKADERIGFYAGLNYDDEGRLSQVSIPNVLASKEIGFLFDQRWIYRPDPLRDAYLVINSFQSPEGWLDLRDIGKTSLREALERRTLQVMQTSNSPQLKRVHKAYANGHNNLILVQRNRGDLYDCYQLPKLGMANIAQLTTGQAIAGQNKFECRGALF</sequence>
<proteinExistence type="predicted"/>
<dbReference type="RefSeq" id="WP_013344428.1">
    <property type="nucleotide sequence ID" value="NC_014541.1"/>
</dbReference>
<keyword evidence="1" id="KW-0812">Transmembrane</keyword>
<dbReference type="AlphaFoldDB" id="E1STI9"/>
<feature type="transmembrane region" description="Helical" evidence="1">
    <location>
        <begin position="59"/>
        <end position="78"/>
    </location>
</feature>
<dbReference type="GeneID" id="67181161"/>
<dbReference type="eggNOG" id="ENOG502Z8RG">
    <property type="taxonomic scope" value="Bacteria"/>
</dbReference>